<proteinExistence type="predicted"/>
<protein>
    <submittedName>
        <fullName evidence="2">Uncharacterized protein</fullName>
    </submittedName>
</protein>
<feature type="compositionally biased region" description="Basic and acidic residues" evidence="1">
    <location>
        <begin position="346"/>
        <end position="357"/>
    </location>
</feature>
<dbReference type="EMBL" id="FUWG01000003">
    <property type="protein sequence ID" value="SJZ30622.1"/>
    <property type="molecule type" value="Genomic_DNA"/>
</dbReference>
<keyword evidence="3" id="KW-1185">Reference proteome</keyword>
<dbReference type="GeneID" id="78315820"/>
<evidence type="ECO:0000256" key="1">
    <source>
        <dbReference type="SAM" id="MobiDB-lite"/>
    </source>
</evidence>
<feature type="region of interest" description="Disordered" evidence="1">
    <location>
        <begin position="326"/>
        <end position="357"/>
    </location>
</feature>
<evidence type="ECO:0000313" key="2">
    <source>
        <dbReference type="EMBL" id="SJZ30622.1"/>
    </source>
</evidence>
<sequence length="357" mass="41051">MLTLDINKNNYSIKGSADGAKKLKAALMEMNETLLELYEKNEKREKMGLKPLPMSFSIKDEFGVDLIKVGETASLDEIRKEKLKWQENVPYSIKENETLQALNEIGNSTKTQYEFNEELRAKLNKNIFVKDANLTPGETAILDYFGNSKGLVCSINFKDDISRNLIKQLIDNESPETNEPPKSFPHLFDNILNVNKVFKNNPNRKEYIEQARTYINISYKHLIPKKYLGIFSERYGLEKLIQAAEIKNEFKQPETNQKEFLNKVSFTMNEEIKNLNMGMNDSAVLIATKNMMKKLNQEQREKFINIIKEKNVASIDKGLSFLSKLAEGQNKEDKSKSTKPSVKKSGNIEKDDDRLEV</sequence>
<dbReference type="RefSeq" id="WP_078932425.1">
    <property type="nucleotide sequence ID" value="NZ_FUWG01000003.1"/>
</dbReference>
<dbReference type="Proteomes" id="UP000190423">
    <property type="component" value="Unassembled WGS sequence"/>
</dbReference>
<evidence type="ECO:0000313" key="3">
    <source>
        <dbReference type="Proteomes" id="UP000190423"/>
    </source>
</evidence>
<name>A0A1T4JKE8_TREPO</name>
<accession>A0A1T4JKE8</accession>
<dbReference type="STRING" id="261392.SAMN02745149_00501"/>
<organism evidence="2 3">
    <name type="scientific">Treponema porcinum</name>
    <dbReference type="NCBI Taxonomy" id="261392"/>
    <lineage>
        <taxon>Bacteria</taxon>
        <taxon>Pseudomonadati</taxon>
        <taxon>Spirochaetota</taxon>
        <taxon>Spirochaetia</taxon>
        <taxon>Spirochaetales</taxon>
        <taxon>Treponemataceae</taxon>
        <taxon>Treponema</taxon>
    </lineage>
</organism>
<gene>
    <name evidence="2" type="ORF">SAMN02745149_00501</name>
</gene>
<reference evidence="2 3" key="1">
    <citation type="submission" date="2017-02" db="EMBL/GenBank/DDBJ databases">
        <authorList>
            <person name="Peterson S.W."/>
        </authorList>
    </citation>
    <scope>NUCLEOTIDE SEQUENCE [LARGE SCALE GENOMIC DNA]</scope>
    <source>
        <strain evidence="2 3">ATCC BAA-908</strain>
    </source>
</reference>
<dbReference type="AlphaFoldDB" id="A0A1T4JKE8"/>